<evidence type="ECO:0000256" key="3">
    <source>
        <dbReference type="ARBA" id="ARBA00022448"/>
    </source>
</evidence>
<evidence type="ECO:0000259" key="5">
    <source>
        <dbReference type="Pfam" id="PF00496"/>
    </source>
</evidence>
<sequence length="524" mass="57773">MVRESTAMRSVRVRILAILAVLVIAGVVAWQALPSGEAKSDAITVGTSDVVTSLDPAGAYDAGSWAIYSNIYQSLMTFKPNAVTPEPDAAESCGFVGQKLQTYQCKLRDDLTFSNGRKITAEDVKYSFDRIFRIKSEVGPAGLFPTLKTVTTEGRTITFNLSGRDATFPQKIATGAAAIVDPTKYPGDKLRAGNQVDGSGPYVLKSYESGNRAELVPNLKYKGALKKTGEAVNIRYFKTSEELQTSWDNDEVDIAHRQLPSETLANLNVNDPDVRVTEAASAEIRNIIFNSRANSPFGEKKVRQAVAALLDRGPLVRKVYQGTVDPLYSLIPTGYIGHSTPFFDAYPSSDPARAKQLLEQAGAQTPVAINFAYREGDMYTKETAELRRQLEKDGLFKVSVQAVEWTTYQKEYAAGKYDMYTVGWFPDFPDPDTFSQPLVGTGNVLHSGYSSKKMDQLIAATQQFSDRSRTSNDFKEMQALVGEDVPLLPLWQKKDYVVAKSEVAGSQYLSDGTGTWRLWELAWI</sequence>
<dbReference type="EMBL" id="DS999644">
    <property type="protein sequence ID" value="EFE77047.2"/>
    <property type="molecule type" value="Genomic_DNA"/>
</dbReference>
<dbReference type="GO" id="GO:0043190">
    <property type="term" value="C:ATP-binding cassette (ABC) transporter complex"/>
    <property type="evidence" value="ECO:0007669"/>
    <property type="project" value="InterPro"/>
</dbReference>
<dbReference type="InterPro" id="IPR039424">
    <property type="entry name" value="SBP_5"/>
</dbReference>
<dbReference type="PANTHER" id="PTHR30290:SF10">
    <property type="entry name" value="PERIPLASMIC OLIGOPEPTIDE-BINDING PROTEIN-RELATED"/>
    <property type="match status" value="1"/>
</dbReference>
<feature type="domain" description="Solute-binding protein family 5" evidence="5">
    <location>
        <begin position="84"/>
        <end position="443"/>
    </location>
</feature>
<dbReference type="GO" id="GO:0030313">
    <property type="term" value="C:cell envelope"/>
    <property type="evidence" value="ECO:0007669"/>
    <property type="project" value="UniProtKB-SubCell"/>
</dbReference>
<evidence type="ECO:0000313" key="7">
    <source>
        <dbReference type="Proteomes" id="UP000003986"/>
    </source>
</evidence>
<reference evidence="7" key="2">
    <citation type="submission" date="2008-12" db="EMBL/GenBank/DDBJ databases">
        <title>Annotation of Streptomyces roseosporus strain NRRL 15998.</title>
        <authorList>
            <consortium name="The Broad Institute Genome Sequencing Platform"/>
            <consortium name="Broad Institute Microbial Sequencing Center"/>
            <person name="Fischbach M."/>
            <person name="Ward D."/>
            <person name="Young S."/>
            <person name="Kodira C.D."/>
            <person name="Zeng Q."/>
            <person name="Koehrsen M."/>
            <person name="Godfrey P."/>
            <person name="Alvarado L."/>
            <person name="Berlin A.M."/>
            <person name="Borenstein D."/>
            <person name="Chen Z."/>
            <person name="Engels R."/>
            <person name="Freedman E."/>
            <person name="Gellesch M."/>
            <person name="Goldberg J."/>
            <person name="Griggs A."/>
            <person name="Gujja S."/>
            <person name="Heiman D.I."/>
            <person name="Hepburn T.A."/>
            <person name="Howarth C."/>
            <person name="Jen D."/>
            <person name="Larson L."/>
            <person name="Lewis B."/>
            <person name="Mehta T."/>
            <person name="Park D."/>
            <person name="Pearson M."/>
            <person name="Roberts A."/>
            <person name="Saif S."/>
            <person name="Shea T.D."/>
            <person name="Shenoy N."/>
            <person name="Sisk P."/>
            <person name="Stolte C."/>
            <person name="Sykes S.N."/>
            <person name="Walk T."/>
            <person name="White J."/>
            <person name="Yandava C."/>
            <person name="Straight P."/>
            <person name="Clardy J."/>
            <person name="Hung D."/>
            <person name="Kolter R."/>
            <person name="Mekalanos J."/>
            <person name="Walker S."/>
            <person name="Walsh C.T."/>
            <person name="Wieland B.L.C."/>
            <person name="Ilzarbe M."/>
            <person name="Galagan J."/>
            <person name="Nusbaum C."/>
            <person name="Birren B."/>
        </authorList>
    </citation>
    <scope>NUCLEOTIDE SEQUENCE [LARGE SCALE GENOMIC DNA]</scope>
    <source>
        <strain evidence="7">NRRL 15998</strain>
    </source>
</reference>
<evidence type="ECO:0000256" key="4">
    <source>
        <dbReference type="ARBA" id="ARBA00022729"/>
    </source>
</evidence>
<dbReference type="Gene3D" id="3.10.105.10">
    <property type="entry name" value="Dipeptide-binding Protein, Domain 3"/>
    <property type="match status" value="1"/>
</dbReference>
<comment type="subcellular location">
    <subcellularLocation>
        <location evidence="1">Cell envelope</location>
    </subcellularLocation>
</comment>
<dbReference type="GO" id="GO:0015833">
    <property type="term" value="P:peptide transport"/>
    <property type="evidence" value="ECO:0007669"/>
    <property type="project" value="TreeGrafter"/>
</dbReference>
<dbReference type="GO" id="GO:0042597">
    <property type="term" value="C:periplasmic space"/>
    <property type="evidence" value="ECO:0007669"/>
    <property type="project" value="UniProtKB-ARBA"/>
</dbReference>
<comment type="similarity">
    <text evidence="2">Belongs to the bacterial solute-binding protein 5 family.</text>
</comment>
<dbReference type="CDD" id="cd08519">
    <property type="entry name" value="PBP2_NikA_DppA_OppA_like_20"/>
    <property type="match status" value="1"/>
</dbReference>
<dbReference type="Gene3D" id="3.40.190.10">
    <property type="entry name" value="Periplasmic binding protein-like II"/>
    <property type="match status" value="1"/>
</dbReference>
<name>D6AHT2_STRFL</name>
<evidence type="ECO:0000256" key="1">
    <source>
        <dbReference type="ARBA" id="ARBA00004196"/>
    </source>
</evidence>
<dbReference type="PIRSF" id="PIRSF002741">
    <property type="entry name" value="MppA"/>
    <property type="match status" value="1"/>
</dbReference>
<dbReference type="Proteomes" id="UP000003986">
    <property type="component" value="Unassembled WGS sequence"/>
</dbReference>
<gene>
    <name evidence="6" type="ORF">SSGG_04414</name>
</gene>
<dbReference type="InterPro" id="IPR000914">
    <property type="entry name" value="SBP_5_dom"/>
</dbReference>
<organism evidence="6 7">
    <name type="scientific">Streptomyces filamentosus NRRL 15998</name>
    <dbReference type="NCBI Taxonomy" id="457431"/>
    <lineage>
        <taxon>Bacteria</taxon>
        <taxon>Bacillati</taxon>
        <taxon>Actinomycetota</taxon>
        <taxon>Actinomycetes</taxon>
        <taxon>Kitasatosporales</taxon>
        <taxon>Streptomycetaceae</taxon>
        <taxon>Streptomyces</taxon>
    </lineage>
</organism>
<dbReference type="Gene3D" id="3.90.76.10">
    <property type="entry name" value="Dipeptide-binding Protein, Domain 1"/>
    <property type="match status" value="1"/>
</dbReference>
<dbReference type="InterPro" id="IPR030678">
    <property type="entry name" value="Peptide/Ni-bd"/>
</dbReference>
<evidence type="ECO:0000256" key="2">
    <source>
        <dbReference type="ARBA" id="ARBA00005695"/>
    </source>
</evidence>
<protein>
    <submittedName>
        <fullName evidence="6">Oligopeptide binding protein</fullName>
    </submittedName>
</protein>
<keyword evidence="3" id="KW-0813">Transport</keyword>
<dbReference type="PANTHER" id="PTHR30290">
    <property type="entry name" value="PERIPLASMIC BINDING COMPONENT OF ABC TRANSPORTER"/>
    <property type="match status" value="1"/>
</dbReference>
<dbReference type="Pfam" id="PF00496">
    <property type="entry name" value="SBP_bac_5"/>
    <property type="match status" value="1"/>
</dbReference>
<reference evidence="7" key="1">
    <citation type="submission" date="2008-10" db="EMBL/GenBank/DDBJ databases">
        <authorList>
            <person name="Molnar K."/>
        </authorList>
    </citation>
    <scope>NUCLEOTIDE SEQUENCE [LARGE SCALE GENOMIC DNA]</scope>
    <source>
        <strain evidence="7">NRRL 15998</strain>
    </source>
</reference>
<dbReference type="SUPFAM" id="SSF53850">
    <property type="entry name" value="Periplasmic binding protein-like II"/>
    <property type="match status" value="1"/>
</dbReference>
<keyword evidence="4" id="KW-0732">Signal</keyword>
<accession>D6AHT2</accession>
<dbReference type="GO" id="GO:1904680">
    <property type="term" value="F:peptide transmembrane transporter activity"/>
    <property type="evidence" value="ECO:0007669"/>
    <property type="project" value="TreeGrafter"/>
</dbReference>
<dbReference type="AlphaFoldDB" id="D6AHT2"/>
<evidence type="ECO:0000313" key="6">
    <source>
        <dbReference type="EMBL" id="EFE77047.2"/>
    </source>
</evidence>
<proteinExistence type="inferred from homology"/>